<dbReference type="NCBIfam" id="TIGR00247">
    <property type="entry name" value="endolytic transglycosylase MltG"/>
    <property type="match status" value="1"/>
</dbReference>
<dbReference type="EMBL" id="BNAO01000003">
    <property type="protein sequence ID" value="GHG66720.1"/>
    <property type="molecule type" value="Genomic_DNA"/>
</dbReference>
<protein>
    <recommendedName>
        <fullName evidence="7">Endolytic murein transglycosylase</fullName>
        <ecNumber evidence="7">4.2.2.29</ecNumber>
    </recommendedName>
    <alternativeName>
        <fullName evidence="7">Peptidoglycan lytic transglycosylase</fullName>
    </alternativeName>
    <alternativeName>
        <fullName evidence="7">Peptidoglycan polymerization terminase</fullName>
    </alternativeName>
</protein>
<dbReference type="Gene3D" id="3.30.160.60">
    <property type="entry name" value="Classic Zinc Finger"/>
    <property type="match status" value="1"/>
</dbReference>
<comment type="function">
    <text evidence="7">Functions as a peptidoglycan terminase that cleaves nascent peptidoglycan strands endolytically to terminate their elongation.</text>
</comment>
<dbReference type="Pfam" id="PF02618">
    <property type="entry name" value="YceG"/>
    <property type="match status" value="1"/>
</dbReference>
<keyword evidence="3 7" id="KW-1133">Transmembrane helix</keyword>
<dbReference type="RefSeq" id="WP_189431855.1">
    <property type="nucleotide sequence ID" value="NZ_BNAO01000003.1"/>
</dbReference>
<evidence type="ECO:0000313" key="8">
    <source>
        <dbReference type="EMBL" id="GHG66720.1"/>
    </source>
</evidence>
<evidence type="ECO:0000256" key="5">
    <source>
        <dbReference type="ARBA" id="ARBA00023239"/>
    </source>
</evidence>
<feature type="site" description="Important for catalytic activity" evidence="7">
    <location>
        <position position="230"/>
    </location>
</feature>
<dbReference type="CDD" id="cd08010">
    <property type="entry name" value="MltG_like"/>
    <property type="match status" value="1"/>
</dbReference>
<dbReference type="GO" id="GO:0016829">
    <property type="term" value="F:lyase activity"/>
    <property type="evidence" value="ECO:0007669"/>
    <property type="project" value="UniProtKB-KW"/>
</dbReference>
<keyword evidence="7" id="KW-0997">Cell inner membrane</keyword>
<dbReference type="PANTHER" id="PTHR30518:SF2">
    <property type="entry name" value="ENDOLYTIC MUREIN TRANSGLYCOSYLASE"/>
    <property type="match status" value="1"/>
</dbReference>
<evidence type="ECO:0000256" key="7">
    <source>
        <dbReference type="HAMAP-Rule" id="MF_02065"/>
    </source>
</evidence>
<keyword evidence="9" id="KW-1185">Reference proteome</keyword>
<keyword evidence="4 7" id="KW-0472">Membrane</keyword>
<keyword evidence="6 7" id="KW-0961">Cell wall biogenesis/degradation</keyword>
<comment type="catalytic activity">
    <reaction evidence="7">
        <text>a peptidoglycan chain = a peptidoglycan chain with N-acetyl-1,6-anhydromuramyl-[peptide] at the reducing end + a peptidoglycan chain with N-acetylglucosamine at the non-reducing end.</text>
        <dbReference type="EC" id="4.2.2.29"/>
    </reaction>
</comment>
<dbReference type="HAMAP" id="MF_02065">
    <property type="entry name" value="MltG"/>
    <property type="match status" value="1"/>
</dbReference>
<keyword evidence="1 7" id="KW-1003">Cell membrane</keyword>
<accession>A0ABQ3KZ20</accession>
<proteinExistence type="inferred from homology"/>
<keyword evidence="5 7" id="KW-0456">Lyase</keyword>
<keyword evidence="2 7" id="KW-0812">Transmembrane</keyword>
<dbReference type="EC" id="4.2.2.29" evidence="7"/>
<dbReference type="Proteomes" id="UP000659697">
    <property type="component" value="Unassembled WGS sequence"/>
</dbReference>
<evidence type="ECO:0000313" key="9">
    <source>
        <dbReference type="Proteomes" id="UP000659697"/>
    </source>
</evidence>
<organism evidence="8 9">
    <name type="scientific">Alishewanella longhuensis</name>
    <dbReference type="NCBI Taxonomy" id="1091037"/>
    <lineage>
        <taxon>Bacteria</taxon>
        <taxon>Pseudomonadati</taxon>
        <taxon>Pseudomonadota</taxon>
        <taxon>Gammaproteobacteria</taxon>
        <taxon>Alteromonadales</taxon>
        <taxon>Alteromonadaceae</taxon>
        <taxon>Alishewanella</taxon>
    </lineage>
</organism>
<evidence type="ECO:0000256" key="3">
    <source>
        <dbReference type="ARBA" id="ARBA00022989"/>
    </source>
</evidence>
<sequence length="349" mass="39859">MLKRLLNWLPFLLVLIIVLLWSGWQQLSSHTLNKTVQFTDNLYELKAGTSVRSLCRSWQQAQHLTALDCQVLKLYLKQHPVMGQLQQGVYRVPQTLALNEALSLFQSGKVAQFSVTLIEGETLAQSWQRVAELPYLQQDVSDVNALAVLISWPEEWGKLAVTGRVEQELEGLFYPDTYFYTANSKASDIWRRAHVVLKTELERYWQQRQPTLPLQSPYELLIMASIIEKESGLQSERALVSSVFINRIHKNMRLQTDPTVIYGLTDYSGRITRANLRDPHAYNTYRHHGLPPGPISLVSRSALIAAAQPDVSDYYYFVSRGDGSHVFSQSLEQHNAAVRKYILGQNNDN</sequence>
<dbReference type="InterPro" id="IPR003770">
    <property type="entry name" value="MLTG-like"/>
</dbReference>
<evidence type="ECO:0000256" key="4">
    <source>
        <dbReference type="ARBA" id="ARBA00023136"/>
    </source>
</evidence>
<reference evidence="9" key="1">
    <citation type="journal article" date="2019" name="Int. J. Syst. Evol. Microbiol.">
        <title>The Global Catalogue of Microorganisms (GCM) 10K type strain sequencing project: providing services to taxonomists for standard genome sequencing and annotation.</title>
        <authorList>
            <consortium name="The Broad Institute Genomics Platform"/>
            <consortium name="The Broad Institute Genome Sequencing Center for Infectious Disease"/>
            <person name="Wu L."/>
            <person name="Ma J."/>
        </authorList>
    </citation>
    <scope>NUCLEOTIDE SEQUENCE [LARGE SCALE GENOMIC DNA]</scope>
    <source>
        <strain evidence="9">CGMCC 1.7003</strain>
    </source>
</reference>
<evidence type="ECO:0000256" key="1">
    <source>
        <dbReference type="ARBA" id="ARBA00022475"/>
    </source>
</evidence>
<evidence type="ECO:0000256" key="6">
    <source>
        <dbReference type="ARBA" id="ARBA00023316"/>
    </source>
</evidence>
<gene>
    <name evidence="7" type="primary">mltG</name>
    <name evidence="8" type="ORF">GCM10010919_14740</name>
</gene>
<evidence type="ECO:0000256" key="2">
    <source>
        <dbReference type="ARBA" id="ARBA00022692"/>
    </source>
</evidence>
<dbReference type="PANTHER" id="PTHR30518">
    <property type="entry name" value="ENDOLYTIC MUREIN TRANSGLYCOSYLASE"/>
    <property type="match status" value="1"/>
</dbReference>
<comment type="caution">
    <text evidence="8">The sequence shown here is derived from an EMBL/GenBank/DDBJ whole genome shotgun (WGS) entry which is preliminary data.</text>
</comment>
<comment type="similarity">
    <text evidence="7">Belongs to the transglycosylase MltG family.</text>
</comment>
<name>A0ABQ3KZ20_9ALTE</name>